<dbReference type="AlphaFoldDB" id="A0A9Q9STG7"/>
<name>A0A9Q9STG7_MOOP1</name>
<reference evidence="1" key="1">
    <citation type="journal article" date="2017" name="Proc. Natl. Acad. Sci. U.S.A.">
        <title>Comparative genomics uncovers the prolific and distinctive metabolic potential of the cyanobacterial genus Moorea.</title>
        <authorList>
            <person name="Leao T."/>
            <person name="Castelao G."/>
            <person name="Korobeynikov A."/>
            <person name="Monroe E.A."/>
            <person name="Podell S."/>
            <person name="Glukhov E."/>
            <person name="Allen E.E."/>
            <person name="Gerwick W.H."/>
            <person name="Gerwick L."/>
        </authorList>
    </citation>
    <scope>NUCLEOTIDE SEQUENCE</scope>
    <source>
        <strain evidence="1">JHB</strain>
    </source>
</reference>
<accession>A0A9Q9STG7</accession>
<dbReference type="Proteomes" id="UP000176944">
    <property type="component" value="Chromosome"/>
</dbReference>
<dbReference type="EMBL" id="CP017708">
    <property type="protein sequence ID" value="WAN69327.1"/>
    <property type="molecule type" value="Genomic_DNA"/>
</dbReference>
<proteinExistence type="predicted"/>
<evidence type="ECO:0000313" key="1">
    <source>
        <dbReference type="EMBL" id="WAN69327.1"/>
    </source>
</evidence>
<organism evidence="1">
    <name type="scientific">Moorena producens (strain JHB)</name>
    <dbReference type="NCBI Taxonomy" id="1454205"/>
    <lineage>
        <taxon>Bacteria</taxon>
        <taxon>Bacillati</taxon>
        <taxon>Cyanobacteriota</taxon>
        <taxon>Cyanophyceae</taxon>
        <taxon>Coleofasciculales</taxon>
        <taxon>Coleofasciculaceae</taxon>
        <taxon>Moorena</taxon>
    </lineage>
</organism>
<gene>
    <name evidence="1" type="ORF">BJP36_44020</name>
</gene>
<reference evidence="1" key="2">
    <citation type="submission" date="2022-10" db="EMBL/GenBank/DDBJ databases">
        <authorList>
            <person name="Ngo T.-E."/>
        </authorList>
    </citation>
    <scope>NUCLEOTIDE SEQUENCE</scope>
    <source>
        <strain evidence="1">JHB</strain>
    </source>
</reference>
<sequence length="51" mass="5859">MESGKLKPENSIGRRPRYAIAYKYSISPTISSRIDSVYNSNEVHRIFSLII</sequence>
<protein>
    <submittedName>
        <fullName evidence="1">Uncharacterized protein</fullName>
    </submittedName>
</protein>